<protein>
    <submittedName>
        <fullName evidence="4">Uncharacterized protein</fullName>
    </submittedName>
</protein>
<evidence type="ECO:0000256" key="3">
    <source>
        <dbReference type="SAM" id="SignalP"/>
    </source>
</evidence>
<feature type="chain" id="PRO_5020022603" evidence="3">
    <location>
        <begin position="19"/>
        <end position="136"/>
    </location>
</feature>
<evidence type="ECO:0000256" key="1">
    <source>
        <dbReference type="SAM" id="MobiDB-lite"/>
    </source>
</evidence>
<keyword evidence="3" id="KW-0732">Signal</keyword>
<keyword evidence="5" id="KW-1185">Reference proteome</keyword>
<proteinExistence type="predicted"/>
<evidence type="ECO:0000313" key="5">
    <source>
        <dbReference type="Proteomes" id="UP000355283"/>
    </source>
</evidence>
<feature type="region of interest" description="Disordered" evidence="1">
    <location>
        <begin position="68"/>
        <end position="90"/>
    </location>
</feature>
<keyword evidence="2" id="KW-1133">Transmembrane helix</keyword>
<keyword evidence="2" id="KW-0812">Transmembrane</keyword>
<reference evidence="4 5" key="1">
    <citation type="submission" date="2019-01" db="EMBL/GenBank/DDBJ databases">
        <title>Nuclear Genome Assembly of the Microalgal Biofuel strain Nannochloropsis salina CCMP1776.</title>
        <authorList>
            <person name="Hovde B."/>
        </authorList>
    </citation>
    <scope>NUCLEOTIDE SEQUENCE [LARGE SCALE GENOMIC DNA]</scope>
    <source>
        <strain evidence="4 5">CCMP1776</strain>
    </source>
</reference>
<keyword evidence="2" id="KW-0472">Membrane</keyword>
<accession>A0A4D9D6D5</accession>
<comment type="caution">
    <text evidence="4">The sequence shown here is derived from an EMBL/GenBank/DDBJ whole genome shotgun (WGS) entry which is preliminary data.</text>
</comment>
<feature type="signal peptide" evidence="3">
    <location>
        <begin position="1"/>
        <end position="18"/>
    </location>
</feature>
<feature type="transmembrane region" description="Helical" evidence="2">
    <location>
        <begin position="109"/>
        <end position="127"/>
    </location>
</feature>
<name>A0A4D9D6D5_9STRA</name>
<sequence>MFKQLFFAAAFLALLVQAFVPKASLPRKQLPLSTSAGAAMSRRTQLPLINLPSLALLDKMTAEEEEEARQLTFQNNLRSRKGRTTDEDGKSNIWAYERKEEVEVAKGNGIVVVGLMIAIFLGALVFLPQIDFPNYD</sequence>
<evidence type="ECO:0000313" key="4">
    <source>
        <dbReference type="EMBL" id="TFJ87020.1"/>
    </source>
</evidence>
<organism evidence="4 5">
    <name type="scientific">Nannochloropsis salina CCMP1776</name>
    <dbReference type="NCBI Taxonomy" id="1027361"/>
    <lineage>
        <taxon>Eukaryota</taxon>
        <taxon>Sar</taxon>
        <taxon>Stramenopiles</taxon>
        <taxon>Ochrophyta</taxon>
        <taxon>Eustigmatophyceae</taxon>
        <taxon>Eustigmatales</taxon>
        <taxon>Monodopsidaceae</taxon>
        <taxon>Microchloropsis</taxon>
        <taxon>Microchloropsis salina</taxon>
    </lineage>
</organism>
<dbReference type="Proteomes" id="UP000355283">
    <property type="component" value="Unassembled WGS sequence"/>
</dbReference>
<dbReference type="OrthoDB" id="10328337at2759"/>
<evidence type="ECO:0000256" key="2">
    <source>
        <dbReference type="SAM" id="Phobius"/>
    </source>
</evidence>
<dbReference type="EMBL" id="SDOX01000006">
    <property type="protein sequence ID" value="TFJ87020.1"/>
    <property type="molecule type" value="Genomic_DNA"/>
</dbReference>
<dbReference type="AlphaFoldDB" id="A0A4D9D6D5"/>
<gene>
    <name evidence="4" type="ORF">NSK_001354</name>
</gene>